<gene>
    <name evidence="2" type="primary">LOC116302450</name>
</gene>
<dbReference type="OrthoDB" id="5955903at2759"/>
<reference evidence="2" key="1">
    <citation type="submission" date="2025-08" db="UniProtKB">
        <authorList>
            <consortium name="RefSeq"/>
        </authorList>
    </citation>
    <scope>IDENTIFICATION</scope>
    <source>
        <tissue evidence="2">Tentacle</tissue>
    </source>
</reference>
<dbReference type="AlphaFoldDB" id="A0A6P8ILB8"/>
<protein>
    <submittedName>
        <fullName evidence="2">Uncharacterized protein LOC116302450</fullName>
    </submittedName>
</protein>
<evidence type="ECO:0000313" key="2">
    <source>
        <dbReference type="RefSeq" id="XP_031567599.1"/>
    </source>
</evidence>
<organism evidence="1 2">
    <name type="scientific">Actinia tenebrosa</name>
    <name type="common">Australian red waratah sea anemone</name>
    <dbReference type="NCBI Taxonomy" id="6105"/>
    <lineage>
        <taxon>Eukaryota</taxon>
        <taxon>Metazoa</taxon>
        <taxon>Cnidaria</taxon>
        <taxon>Anthozoa</taxon>
        <taxon>Hexacorallia</taxon>
        <taxon>Actiniaria</taxon>
        <taxon>Actiniidae</taxon>
        <taxon>Actinia</taxon>
    </lineage>
</organism>
<keyword evidence="1" id="KW-1185">Reference proteome</keyword>
<name>A0A6P8ILB8_ACTTE</name>
<dbReference type="InParanoid" id="A0A6P8ILB8"/>
<dbReference type="GeneID" id="116302450"/>
<dbReference type="KEGG" id="aten:116302450"/>
<evidence type="ECO:0000313" key="1">
    <source>
        <dbReference type="Proteomes" id="UP000515163"/>
    </source>
</evidence>
<dbReference type="Proteomes" id="UP000515163">
    <property type="component" value="Unplaced"/>
</dbReference>
<dbReference type="RefSeq" id="XP_031567599.1">
    <property type="nucleotide sequence ID" value="XM_031711739.1"/>
</dbReference>
<accession>A0A6P8ILB8</accession>
<proteinExistence type="predicted"/>
<sequence length="187" mass="20877">MGLGECNEPAVHQTAGIKENNHENTLKECTSKMGQACSGLYCSCWTNCSCCHCNHSSAPPRYARYTADSDVDYDKIVGELLELDPIQFDKETGIAKISTWIETIIPIAGLPQSFIAVSQAKCIKYWQAIQNKPAAKLSGSYVRFSFEKRPNGELPRLLIEHKGKSVIVRSPREHSKLKDSNYPEVRV</sequence>